<keyword evidence="6" id="KW-1185">Reference proteome</keyword>
<feature type="non-terminal residue" evidence="5">
    <location>
        <position position="106"/>
    </location>
</feature>
<evidence type="ECO:0000259" key="4">
    <source>
        <dbReference type="PROSITE" id="PS50102"/>
    </source>
</evidence>
<keyword evidence="1 2" id="KW-0694">RNA-binding</keyword>
<dbReference type="GO" id="GO:0000398">
    <property type="term" value="P:mRNA splicing, via spliceosome"/>
    <property type="evidence" value="ECO:0007669"/>
    <property type="project" value="TreeGrafter"/>
</dbReference>
<name>A0A4P9WQ13_9FUNG</name>
<feature type="region of interest" description="Disordered" evidence="3">
    <location>
        <begin position="84"/>
        <end position="106"/>
    </location>
</feature>
<dbReference type="SUPFAM" id="SSF54928">
    <property type="entry name" value="RNA-binding domain, RBD"/>
    <property type="match status" value="1"/>
</dbReference>
<dbReference type="InterPro" id="IPR012677">
    <property type="entry name" value="Nucleotide-bd_a/b_plait_sf"/>
</dbReference>
<protein>
    <recommendedName>
        <fullName evidence="4">RRM domain-containing protein</fullName>
    </recommendedName>
</protein>
<dbReference type="FunFam" id="3.30.70.330:FF:000039">
    <property type="entry name" value="U1 small nuclear ribonucleoprotein A"/>
    <property type="match status" value="1"/>
</dbReference>
<dbReference type="PANTHER" id="PTHR16105">
    <property type="entry name" value="RNA-BINDING REGION-CONTAINING PROTEIN 3"/>
    <property type="match status" value="1"/>
</dbReference>
<dbReference type="Gene3D" id="3.30.70.330">
    <property type="match status" value="1"/>
</dbReference>
<evidence type="ECO:0000313" key="5">
    <source>
        <dbReference type="EMBL" id="RKO93868.1"/>
    </source>
</evidence>
<proteinExistence type="predicted"/>
<dbReference type="PROSITE" id="PS50102">
    <property type="entry name" value="RRM"/>
    <property type="match status" value="1"/>
</dbReference>
<gene>
    <name evidence="5" type="ORF">BDK51DRAFT_2898</name>
</gene>
<feature type="domain" description="RRM" evidence="4">
    <location>
        <begin position="5"/>
        <end position="84"/>
    </location>
</feature>
<dbReference type="Pfam" id="PF00076">
    <property type="entry name" value="RRM_1"/>
    <property type="match status" value="1"/>
</dbReference>
<dbReference type="GO" id="GO:0030626">
    <property type="term" value="F:U12 snRNA binding"/>
    <property type="evidence" value="ECO:0007669"/>
    <property type="project" value="TreeGrafter"/>
</dbReference>
<reference evidence="6" key="1">
    <citation type="journal article" date="2018" name="Nat. Microbiol.">
        <title>Leveraging single-cell genomics to expand the fungal tree of life.</title>
        <authorList>
            <person name="Ahrendt S.R."/>
            <person name="Quandt C.A."/>
            <person name="Ciobanu D."/>
            <person name="Clum A."/>
            <person name="Salamov A."/>
            <person name="Andreopoulos B."/>
            <person name="Cheng J.F."/>
            <person name="Woyke T."/>
            <person name="Pelin A."/>
            <person name="Henrissat B."/>
            <person name="Reynolds N.K."/>
            <person name="Benny G.L."/>
            <person name="Smith M.E."/>
            <person name="James T.Y."/>
            <person name="Grigoriev I.V."/>
        </authorList>
    </citation>
    <scope>NUCLEOTIDE SEQUENCE [LARGE SCALE GENOMIC DNA]</scope>
</reference>
<evidence type="ECO:0000256" key="3">
    <source>
        <dbReference type="SAM" id="MobiDB-lite"/>
    </source>
</evidence>
<dbReference type="Proteomes" id="UP000269721">
    <property type="component" value="Unassembled WGS sequence"/>
</dbReference>
<dbReference type="SMART" id="SM00360">
    <property type="entry name" value="RRM"/>
    <property type="match status" value="1"/>
</dbReference>
<dbReference type="InterPro" id="IPR035979">
    <property type="entry name" value="RBD_domain_sf"/>
</dbReference>
<dbReference type="OrthoDB" id="266020at2759"/>
<organism evidence="5 6">
    <name type="scientific">Blyttiomyces helicus</name>
    <dbReference type="NCBI Taxonomy" id="388810"/>
    <lineage>
        <taxon>Eukaryota</taxon>
        <taxon>Fungi</taxon>
        <taxon>Fungi incertae sedis</taxon>
        <taxon>Chytridiomycota</taxon>
        <taxon>Chytridiomycota incertae sedis</taxon>
        <taxon>Chytridiomycetes</taxon>
        <taxon>Chytridiomycetes incertae sedis</taxon>
        <taxon>Blyttiomyces</taxon>
    </lineage>
</organism>
<dbReference type="GO" id="GO:0005689">
    <property type="term" value="C:U12-type spliceosomal complex"/>
    <property type="evidence" value="ECO:0007669"/>
    <property type="project" value="TreeGrafter"/>
</dbReference>
<dbReference type="GO" id="GO:0097157">
    <property type="term" value="F:pre-mRNA intronic binding"/>
    <property type="evidence" value="ECO:0007669"/>
    <property type="project" value="TreeGrafter"/>
</dbReference>
<evidence type="ECO:0000313" key="6">
    <source>
        <dbReference type="Proteomes" id="UP000269721"/>
    </source>
</evidence>
<dbReference type="EMBL" id="KZ994088">
    <property type="protein sequence ID" value="RKO93868.1"/>
    <property type="molecule type" value="Genomic_DNA"/>
</dbReference>
<feature type="non-terminal residue" evidence="5">
    <location>
        <position position="1"/>
    </location>
</feature>
<dbReference type="InterPro" id="IPR000504">
    <property type="entry name" value="RRM_dom"/>
</dbReference>
<evidence type="ECO:0000256" key="2">
    <source>
        <dbReference type="PROSITE-ProRule" id="PRU00176"/>
    </source>
</evidence>
<sequence>LQPNATLYIRNLHEKKTIKSLTLALSSLFKPYGEILDVRVKRNVKARGQAFVIFAEMESATKAKSEVHQFPLFGKPMDIQYARDQSFKTSEREGTLEEHKKRRAEE</sequence>
<evidence type="ECO:0000256" key="1">
    <source>
        <dbReference type="ARBA" id="ARBA00022884"/>
    </source>
</evidence>
<dbReference type="InterPro" id="IPR045164">
    <property type="entry name" value="RBM41/RNPC3"/>
</dbReference>
<accession>A0A4P9WQ13</accession>
<dbReference type="AlphaFoldDB" id="A0A4P9WQ13"/>
<dbReference type="CDD" id="cd12246">
    <property type="entry name" value="RRM1_U1A_like"/>
    <property type="match status" value="1"/>
</dbReference>
<feature type="compositionally biased region" description="Basic and acidic residues" evidence="3">
    <location>
        <begin position="85"/>
        <end position="106"/>
    </location>
</feature>
<dbReference type="PANTHER" id="PTHR16105:SF0">
    <property type="entry name" value="RNA-BINDING REGION-CONTAINING PROTEIN 3"/>
    <property type="match status" value="1"/>
</dbReference>